<reference evidence="1 2" key="1">
    <citation type="journal article" date="2009" name="J. Bacteriol.">
        <title>Draft genome sequence of the extremely acidophilic bacterium Acidithiobacillus caldus ATCC 51756 reveals metabolic versatility in the genus Acidithiobacillus.</title>
        <authorList>
            <person name="Valdes J."/>
            <person name="Quatrini R."/>
            <person name="Hallberg K."/>
            <person name="Dopson M."/>
            <person name="Valenzuela P.D."/>
            <person name="Holmes D.S."/>
        </authorList>
    </citation>
    <scope>NUCLEOTIDE SEQUENCE [LARGE SCALE GENOMIC DNA]</scope>
    <source>
        <strain evidence="2">ATCC 51756 / DSM 8584 / KU</strain>
    </source>
</reference>
<protein>
    <submittedName>
        <fullName evidence="1">Uncharacterized protein</fullName>
    </submittedName>
</protein>
<evidence type="ECO:0000313" key="2">
    <source>
        <dbReference type="Proteomes" id="UP000005522"/>
    </source>
</evidence>
<sequence length="66" mass="7087">MEVVKPMAERRIPVCLVRVAVAAAERRVLAGLGSEDRQAAGERRDGRHCGAGASAVWCFGRNLPGR</sequence>
<organism evidence="1 2">
    <name type="scientific">Acidithiobacillus caldus (strain ATCC 51756 / DSM 8584 / KU)</name>
    <dbReference type="NCBI Taxonomy" id="637389"/>
    <lineage>
        <taxon>Bacteria</taxon>
        <taxon>Pseudomonadati</taxon>
        <taxon>Pseudomonadota</taxon>
        <taxon>Acidithiobacillia</taxon>
        <taxon>Acidithiobacillales</taxon>
        <taxon>Acidithiobacillaceae</taxon>
        <taxon>Acidithiobacillus</taxon>
    </lineage>
</organism>
<dbReference type="Proteomes" id="UP000005522">
    <property type="component" value="Chromosome"/>
</dbReference>
<name>A0A059ZT47_ACICK</name>
<dbReference type="AlphaFoldDB" id="A0A059ZT47"/>
<dbReference type="KEGG" id="acz:Acaty_c2165"/>
<proteinExistence type="predicted"/>
<accession>A0A059ZT47</accession>
<gene>
    <name evidence="1" type="ORF">Acaty_c2165</name>
</gene>
<dbReference type="HOGENOM" id="CLU_2821227_0_0_6"/>
<dbReference type="EMBL" id="CP005986">
    <property type="protein sequence ID" value="AIA56019.1"/>
    <property type="molecule type" value="Genomic_DNA"/>
</dbReference>
<evidence type="ECO:0000313" key="1">
    <source>
        <dbReference type="EMBL" id="AIA56019.1"/>
    </source>
</evidence>